<dbReference type="InterPro" id="IPR019108">
    <property type="entry name" value="Caa3_assmbl_CtaG-rel"/>
</dbReference>
<evidence type="ECO:0000256" key="4">
    <source>
        <dbReference type="ARBA" id="ARBA00022989"/>
    </source>
</evidence>
<keyword evidence="8" id="KW-1185">Reference proteome</keyword>
<evidence type="ECO:0008006" key="9">
    <source>
        <dbReference type="Google" id="ProtNLM"/>
    </source>
</evidence>
<evidence type="ECO:0000256" key="1">
    <source>
        <dbReference type="ARBA" id="ARBA00004651"/>
    </source>
</evidence>
<comment type="subcellular location">
    <subcellularLocation>
        <location evidence="1">Cell membrane</location>
        <topology evidence="1">Multi-pass membrane protein</topology>
    </subcellularLocation>
</comment>
<proteinExistence type="predicted"/>
<dbReference type="Pfam" id="PF09678">
    <property type="entry name" value="Caa3_CtaG"/>
    <property type="match status" value="1"/>
</dbReference>
<sequence length="287" mass="31117">MTVRPVLVVYNTHEHHGSGAPGAWLVDVVLLWPFLFAAAAYLVATAIQARRGRRWPWFRSLFWVAGMAAAACGFVGPIASWSHTSFTGHMLAHLLVGMVAPLFLVLAAPVTLALRTLSVVPARRLSRLLNSVPARTVTNPVVAALLNVGGMWVVYRTALFDAMQSNALLHLIVMAHFLAAGVLYTASLVPVDPSPHRASFPLRATVLVLSLAAHGVLAKLLYAYPPPEFSAADVQLGAQLMYYGGDAVDFFLIVLLCAELYRRTGHELRRTNPETFHPAGALSADHR</sequence>
<evidence type="ECO:0000256" key="3">
    <source>
        <dbReference type="ARBA" id="ARBA00022692"/>
    </source>
</evidence>
<dbReference type="EMBL" id="QEEX01000001">
    <property type="protein sequence ID" value="PWB97786.1"/>
    <property type="molecule type" value="Genomic_DNA"/>
</dbReference>
<evidence type="ECO:0000313" key="8">
    <source>
        <dbReference type="Proteomes" id="UP000244978"/>
    </source>
</evidence>
<feature type="transmembrane region" description="Helical" evidence="6">
    <location>
        <begin position="30"/>
        <end position="49"/>
    </location>
</feature>
<reference evidence="8" key="1">
    <citation type="submission" date="2018-04" db="EMBL/GenBank/DDBJ databases">
        <authorList>
            <person name="Liu S."/>
            <person name="Wang Z."/>
            <person name="Li J."/>
        </authorList>
    </citation>
    <scope>NUCLEOTIDE SEQUENCE [LARGE SCALE GENOMIC DNA]</scope>
    <source>
        <strain evidence="8">S1194</strain>
    </source>
</reference>
<evidence type="ECO:0000256" key="6">
    <source>
        <dbReference type="SAM" id="Phobius"/>
    </source>
</evidence>
<feature type="transmembrane region" description="Helical" evidence="6">
    <location>
        <begin position="61"/>
        <end position="79"/>
    </location>
</feature>
<dbReference type="Proteomes" id="UP000244978">
    <property type="component" value="Unassembled WGS sequence"/>
</dbReference>
<feature type="transmembrane region" description="Helical" evidence="6">
    <location>
        <begin position="91"/>
        <end position="115"/>
    </location>
</feature>
<dbReference type="RefSeq" id="WP_108997673.1">
    <property type="nucleotide sequence ID" value="NZ_QEEX01000001.1"/>
</dbReference>
<comment type="caution">
    <text evidence="7">The sequence shown here is derived from an EMBL/GenBank/DDBJ whole genome shotgun (WGS) entry which is preliminary data.</text>
</comment>
<gene>
    <name evidence="7" type="ORF">DF220_08050</name>
</gene>
<keyword evidence="3 6" id="KW-0812">Transmembrane</keyword>
<accession>A0A2U1T1P1</accession>
<organism evidence="7 8">
    <name type="scientific">Homoserinimonas hongtaonis</name>
    <dbReference type="NCBI Taxonomy" id="2079791"/>
    <lineage>
        <taxon>Bacteria</taxon>
        <taxon>Bacillati</taxon>
        <taxon>Actinomycetota</taxon>
        <taxon>Actinomycetes</taxon>
        <taxon>Micrococcales</taxon>
        <taxon>Microbacteriaceae</taxon>
        <taxon>Homoserinimonas</taxon>
    </lineage>
</organism>
<protein>
    <recommendedName>
        <fullName evidence="9">Cytochrome c oxidase assembly protein</fullName>
    </recommendedName>
</protein>
<feature type="transmembrane region" description="Helical" evidence="6">
    <location>
        <begin position="136"/>
        <end position="155"/>
    </location>
</feature>
<evidence type="ECO:0000256" key="2">
    <source>
        <dbReference type="ARBA" id="ARBA00022475"/>
    </source>
</evidence>
<keyword evidence="5 6" id="KW-0472">Membrane</keyword>
<evidence type="ECO:0000313" key="7">
    <source>
        <dbReference type="EMBL" id="PWB97786.1"/>
    </source>
</evidence>
<name>A0A2U1T1P1_9MICO</name>
<dbReference type="GO" id="GO:0005886">
    <property type="term" value="C:plasma membrane"/>
    <property type="evidence" value="ECO:0007669"/>
    <property type="project" value="UniProtKB-SubCell"/>
</dbReference>
<evidence type="ECO:0000256" key="5">
    <source>
        <dbReference type="ARBA" id="ARBA00023136"/>
    </source>
</evidence>
<feature type="transmembrane region" description="Helical" evidence="6">
    <location>
        <begin position="167"/>
        <end position="188"/>
    </location>
</feature>
<feature type="transmembrane region" description="Helical" evidence="6">
    <location>
        <begin position="242"/>
        <end position="261"/>
    </location>
</feature>
<feature type="transmembrane region" description="Helical" evidence="6">
    <location>
        <begin position="200"/>
        <end position="222"/>
    </location>
</feature>
<keyword evidence="2" id="KW-1003">Cell membrane</keyword>
<dbReference type="AlphaFoldDB" id="A0A2U1T1P1"/>
<keyword evidence="4 6" id="KW-1133">Transmembrane helix</keyword>